<keyword evidence="5 9" id="KW-0238">DNA-binding</keyword>
<evidence type="ECO:0000256" key="7">
    <source>
        <dbReference type="ARBA" id="ARBA00023242"/>
    </source>
</evidence>
<feature type="compositionally biased region" description="Low complexity" evidence="10">
    <location>
        <begin position="7"/>
        <end position="27"/>
    </location>
</feature>
<dbReference type="GO" id="GO:0006368">
    <property type="term" value="P:transcription elongation by RNA polymerase II"/>
    <property type="evidence" value="ECO:0007669"/>
    <property type="project" value="UniProtKB-ARBA"/>
</dbReference>
<sequence>MSTPDNAGPTGSAGAATGDGAKGTPAGKKSDKDVDLVNACRGVWLVNVPKYIADRWENCPENSNVGKLKIARRTNATPVVSFSLDDSVIAATPVGVAKGGPSSMSKGSQKEIPKEHKFVVNTLNSQTLAVLSHSSAAGSEALTGPGGTPIGPVLDKLAVEGKVVQRAECRPINNHIYMSLKKEAYLKAIEPTRQTKHLDKAVMAYKPKANHAVNIANDLKKKSEGKKSRDDKEKVMETLFALFEKHQYYNIKDLVKETRQPVTYLKEILKEVCNYNLKNPHKNMWELKPEYRHYKGADEDADDPKPENSDSSDDDD</sequence>
<keyword evidence="4 9" id="KW-0805">Transcription regulation</keyword>
<dbReference type="OMA" id="PIADNCY"/>
<evidence type="ECO:0000256" key="8">
    <source>
        <dbReference type="ARBA" id="ARBA00033388"/>
    </source>
</evidence>
<feature type="region of interest" description="Disordered" evidence="10">
    <location>
        <begin position="295"/>
        <end position="316"/>
    </location>
</feature>
<dbReference type="InterPro" id="IPR036390">
    <property type="entry name" value="WH_DNA-bd_sf"/>
</dbReference>
<keyword evidence="6 9" id="KW-0804">Transcription</keyword>
<dbReference type="CDD" id="cd07980">
    <property type="entry name" value="TFIIF_beta"/>
    <property type="match status" value="1"/>
</dbReference>
<dbReference type="PANTHER" id="PTHR10445:SF0">
    <property type="entry name" value="GENERAL TRANSCRIPTION FACTOR IIF SUBUNIT 2"/>
    <property type="match status" value="1"/>
</dbReference>
<dbReference type="InterPro" id="IPR003196">
    <property type="entry name" value="TFIIF_beta"/>
</dbReference>
<evidence type="ECO:0000259" key="11">
    <source>
        <dbReference type="Pfam" id="PF02270"/>
    </source>
</evidence>
<dbReference type="SUPFAM" id="SSF46785">
    <property type="entry name" value="Winged helix' DNA-binding domain"/>
    <property type="match status" value="1"/>
</dbReference>
<keyword evidence="7 9" id="KW-0539">Nucleus</keyword>
<proteinExistence type="inferred from homology"/>
<comment type="similarity">
    <text evidence="2 9">Belongs to the TFIIF beta subunit family.</text>
</comment>
<dbReference type="InterPro" id="IPR040450">
    <property type="entry name" value="TFIIF_beta_HTH"/>
</dbReference>
<comment type="caution">
    <text evidence="13">The sequence shown here is derived from an EMBL/GenBank/DDBJ whole genome shotgun (WGS) entry which is preliminary data.</text>
</comment>
<dbReference type="AlphaFoldDB" id="A0A553PLN7"/>
<feature type="domain" description="TFIIF beta subunit N-terminal" evidence="12">
    <location>
        <begin position="41"/>
        <end position="142"/>
    </location>
</feature>
<evidence type="ECO:0000256" key="9">
    <source>
        <dbReference type="PIRNR" id="PIRNR015849"/>
    </source>
</evidence>
<dbReference type="OrthoDB" id="6350548at2759"/>
<dbReference type="PANTHER" id="PTHR10445">
    <property type="entry name" value="GENERAL TRANSCRIPTION FACTOR IIF SUBUNIT 2"/>
    <property type="match status" value="1"/>
</dbReference>
<evidence type="ECO:0000259" key="12">
    <source>
        <dbReference type="Pfam" id="PF17683"/>
    </source>
</evidence>
<dbReference type="EMBL" id="VCGU01000003">
    <property type="protein sequence ID" value="TRY78595.1"/>
    <property type="molecule type" value="Genomic_DNA"/>
</dbReference>
<evidence type="ECO:0000313" key="13">
    <source>
        <dbReference type="EMBL" id="TRY78595.1"/>
    </source>
</evidence>
<dbReference type="Pfam" id="PF02270">
    <property type="entry name" value="TFIIF_beta"/>
    <property type="match status" value="1"/>
</dbReference>
<dbReference type="PIRSF" id="PIRSF015849">
    <property type="entry name" value="TFIIF-beta"/>
    <property type="match status" value="1"/>
</dbReference>
<dbReference type="GO" id="GO:0003677">
    <property type="term" value="F:DNA binding"/>
    <property type="evidence" value="ECO:0007669"/>
    <property type="project" value="UniProtKB-UniRule"/>
</dbReference>
<feature type="region of interest" description="Disordered" evidence="10">
    <location>
        <begin position="1"/>
        <end position="32"/>
    </location>
</feature>
<dbReference type="InterPro" id="IPR040504">
    <property type="entry name" value="TFIIF_beta_N"/>
</dbReference>
<name>A0A553PLN7_TIGCA</name>
<evidence type="ECO:0000313" key="14">
    <source>
        <dbReference type="Proteomes" id="UP000318571"/>
    </source>
</evidence>
<dbReference type="Gene3D" id="1.10.10.10">
    <property type="entry name" value="Winged helix-like DNA-binding domain superfamily/Winged helix DNA-binding domain"/>
    <property type="match status" value="1"/>
</dbReference>
<evidence type="ECO:0000256" key="1">
    <source>
        <dbReference type="ARBA" id="ARBA00004123"/>
    </source>
</evidence>
<reference evidence="13 14" key="1">
    <citation type="journal article" date="2018" name="Nat. Ecol. Evol.">
        <title>Genomic signatures of mitonuclear coevolution across populations of Tigriopus californicus.</title>
        <authorList>
            <person name="Barreto F.S."/>
            <person name="Watson E.T."/>
            <person name="Lima T.G."/>
            <person name="Willett C.S."/>
            <person name="Edmands S."/>
            <person name="Li W."/>
            <person name="Burton R.S."/>
        </authorList>
    </citation>
    <scope>NUCLEOTIDE SEQUENCE [LARGE SCALE GENOMIC DNA]</scope>
    <source>
        <strain evidence="13 14">San Diego</strain>
    </source>
</reference>
<feature type="domain" description="TFIIF beta subunit HTH" evidence="11">
    <location>
        <begin position="229"/>
        <end position="292"/>
    </location>
</feature>
<dbReference type="GO" id="GO:0005674">
    <property type="term" value="C:transcription factor TFIIF complex"/>
    <property type="evidence" value="ECO:0007669"/>
    <property type="project" value="InterPro"/>
</dbReference>
<accession>A0A553PLN7</accession>
<feature type="compositionally biased region" description="Basic and acidic residues" evidence="10">
    <location>
        <begin position="295"/>
        <end position="308"/>
    </location>
</feature>
<evidence type="ECO:0000256" key="6">
    <source>
        <dbReference type="ARBA" id="ARBA00023163"/>
    </source>
</evidence>
<evidence type="ECO:0000256" key="5">
    <source>
        <dbReference type="ARBA" id="ARBA00023125"/>
    </source>
</evidence>
<dbReference type="Proteomes" id="UP000318571">
    <property type="component" value="Chromosome 11"/>
</dbReference>
<gene>
    <name evidence="13" type="ORF">TCAL_06459</name>
</gene>
<dbReference type="InterPro" id="IPR011039">
    <property type="entry name" value="TFIIF_interaction"/>
</dbReference>
<organism evidence="13 14">
    <name type="scientific">Tigriopus californicus</name>
    <name type="common">Marine copepod</name>
    <dbReference type="NCBI Taxonomy" id="6832"/>
    <lineage>
        <taxon>Eukaryota</taxon>
        <taxon>Metazoa</taxon>
        <taxon>Ecdysozoa</taxon>
        <taxon>Arthropoda</taxon>
        <taxon>Crustacea</taxon>
        <taxon>Multicrustacea</taxon>
        <taxon>Hexanauplia</taxon>
        <taxon>Copepoda</taxon>
        <taxon>Harpacticoida</taxon>
        <taxon>Harpacticidae</taxon>
        <taxon>Tigriopus</taxon>
    </lineage>
</organism>
<keyword evidence="14" id="KW-1185">Reference proteome</keyword>
<comment type="function">
    <text evidence="9">TFIIF is a general transcription initiation factor that binds to RNA polymerase II and helps to recruit it to the initiation complex in collaboration with TFIIB.</text>
</comment>
<protein>
    <recommendedName>
        <fullName evidence="3 9">General transcription factor IIF subunit 2</fullName>
    </recommendedName>
    <alternativeName>
        <fullName evidence="8 9">Transcription initiation factor IIF subunit beta</fullName>
    </alternativeName>
</protein>
<dbReference type="GO" id="GO:0006367">
    <property type="term" value="P:transcription initiation at RNA polymerase II promoter"/>
    <property type="evidence" value="ECO:0007669"/>
    <property type="project" value="UniProtKB-UniRule"/>
</dbReference>
<dbReference type="STRING" id="6832.A0A553PLN7"/>
<dbReference type="Pfam" id="PF17683">
    <property type="entry name" value="TFIIF_beta_N"/>
    <property type="match status" value="1"/>
</dbReference>
<evidence type="ECO:0000256" key="2">
    <source>
        <dbReference type="ARBA" id="ARBA00009543"/>
    </source>
</evidence>
<dbReference type="InterPro" id="IPR036388">
    <property type="entry name" value="WH-like_DNA-bd_sf"/>
</dbReference>
<dbReference type="FunFam" id="1.10.10.10:FF:000035">
    <property type="entry name" value="General transcription factor IIF subunit 2"/>
    <property type="match status" value="1"/>
</dbReference>
<evidence type="ECO:0000256" key="10">
    <source>
        <dbReference type="SAM" id="MobiDB-lite"/>
    </source>
</evidence>
<comment type="subcellular location">
    <subcellularLocation>
        <location evidence="1 9">Nucleus</location>
    </subcellularLocation>
</comment>
<evidence type="ECO:0000256" key="4">
    <source>
        <dbReference type="ARBA" id="ARBA00023015"/>
    </source>
</evidence>
<evidence type="ECO:0000256" key="3">
    <source>
        <dbReference type="ARBA" id="ARBA00020815"/>
    </source>
</evidence>
<dbReference type="SUPFAM" id="SSF50916">
    <property type="entry name" value="Rap30/74 interaction domains"/>
    <property type="match status" value="1"/>
</dbReference>